<dbReference type="RefSeq" id="WP_066655103.1">
    <property type="nucleotide sequence ID" value="NZ_CBCSCL010000017.1"/>
</dbReference>
<dbReference type="STRING" id="463014.BAU07_06405"/>
<feature type="compositionally biased region" description="Polar residues" evidence="1">
    <location>
        <begin position="53"/>
        <end position="68"/>
    </location>
</feature>
<feature type="region of interest" description="Disordered" evidence="1">
    <location>
        <begin position="50"/>
        <end position="70"/>
    </location>
</feature>
<protein>
    <submittedName>
        <fullName evidence="2">Uncharacterized protein</fullName>
    </submittedName>
</protein>
<evidence type="ECO:0000256" key="1">
    <source>
        <dbReference type="SAM" id="MobiDB-lite"/>
    </source>
</evidence>
<gene>
    <name evidence="2" type="ORF">BAU07_06405</name>
</gene>
<reference evidence="2 3" key="1">
    <citation type="submission" date="2016-06" db="EMBL/GenBank/DDBJ databases">
        <title>Complete genome sequences of Bordetella bronchialis and Bordetella flabilis.</title>
        <authorList>
            <person name="LiPuma J.J."/>
            <person name="Spilker T."/>
        </authorList>
    </citation>
    <scope>NUCLEOTIDE SEQUENCE [LARGE SCALE GENOMIC DNA]</scope>
    <source>
        <strain evidence="2 3">AU10664</strain>
    </source>
</reference>
<evidence type="ECO:0000313" key="2">
    <source>
        <dbReference type="EMBL" id="ANN76792.1"/>
    </source>
</evidence>
<dbReference type="KEGG" id="bfz:BAU07_06405"/>
<sequence>MPHPDNQSFSRLIGQTEAPSGEVFEHVEILLYIADSIAERVEQLRVRLAPVSRPTTESASRSQPTQLPETEVARKMFEVGERLRNTQLALQKIDRALELPGGSPALSFL</sequence>
<keyword evidence="3" id="KW-1185">Reference proteome</keyword>
<dbReference type="Proteomes" id="UP000091926">
    <property type="component" value="Chromosome"/>
</dbReference>
<dbReference type="EMBL" id="CP016172">
    <property type="protein sequence ID" value="ANN76792.1"/>
    <property type="molecule type" value="Genomic_DNA"/>
</dbReference>
<organism evidence="2 3">
    <name type="scientific">Bordetella flabilis</name>
    <dbReference type="NCBI Taxonomy" id="463014"/>
    <lineage>
        <taxon>Bacteria</taxon>
        <taxon>Pseudomonadati</taxon>
        <taxon>Pseudomonadota</taxon>
        <taxon>Betaproteobacteria</taxon>
        <taxon>Burkholderiales</taxon>
        <taxon>Alcaligenaceae</taxon>
        <taxon>Bordetella</taxon>
    </lineage>
</organism>
<evidence type="ECO:0000313" key="3">
    <source>
        <dbReference type="Proteomes" id="UP000091926"/>
    </source>
</evidence>
<name>A0A193G9X5_9BORD</name>
<dbReference type="AlphaFoldDB" id="A0A193G9X5"/>
<proteinExistence type="predicted"/>
<accession>A0A193G9X5</accession>